<keyword evidence="3" id="KW-1185">Reference proteome</keyword>
<name>A0ABQ9FV79_TEGGR</name>
<evidence type="ECO:0000256" key="1">
    <source>
        <dbReference type="SAM" id="MobiDB-lite"/>
    </source>
</evidence>
<dbReference type="Proteomes" id="UP001217089">
    <property type="component" value="Unassembled WGS sequence"/>
</dbReference>
<proteinExistence type="predicted"/>
<sequence length="308" mass="35470">TPCFIIILKISVENEVDRAVKYIKSRRYETGMEILLKNRTGAKKAFTHIIQKEVRKEMFKLLNNKSSGVRCEGTLSQIKIFNWNNIFQELKTECPMLTSTLPQHLKELKKTLGLRYKPAVSAISTVGNIPAILAYKGKPYTYKLMQRMNSIQMWLSECKREAFGRFNHLAWCMGMKGTRSIIDKIRVNFDKKVKIWKENVSDKMLMGYIDINGLDKGDIDTNGSSSETFPYTDSSDESSDSKQPKVAKDATLQFQDKCGFSICFDNVNQKVTVRHQRKDRKNKMFNMVQAYCAKDRVPTLHLDDIAFS</sequence>
<feature type="region of interest" description="Disordered" evidence="1">
    <location>
        <begin position="225"/>
        <end position="246"/>
    </location>
</feature>
<comment type="caution">
    <text evidence="2">The sequence shown here is derived from an EMBL/GenBank/DDBJ whole genome shotgun (WGS) entry which is preliminary data.</text>
</comment>
<organism evidence="2 3">
    <name type="scientific">Tegillarca granosa</name>
    <name type="common">Malaysian cockle</name>
    <name type="synonym">Anadara granosa</name>
    <dbReference type="NCBI Taxonomy" id="220873"/>
    <lineage>
        <taxon>Eukaryota</taxon>
        <taxon>Metazoa</taxon>
        <taxon>Spiralia</taxon>
        <taxon>Lophotrochozoa</taxon>
        <taxon>Mollusca</taxon>
        <taxon>Bivalvia</taxon>
        <taxon>Autobranchia</taxon>
        <taxon>Pteriomorphia</taxon>
        <taxon>Arcoida</taxon>
        <taxon>Arcoidea</taxon>
        <taxon>Arcidae</taxon>
        <taxon>Tegillarca</taxon>
    </lineage>
</organism>
<reference evidence="2 3" key="1">
    <citation type="submission" date="2022-12" db="EMBL/GenBank/DDBJ databases">
        <title>Chromosome-level genome of Tegillarca granosa.</title>
        <authorList>
            <person name="Kim J."/>
        </authorList>
    </citation>
    <scope>NUCLEOTIDE SEQUENCE [LARGE SCALE GENOMIC DNA]</scope>
    <source>
        <strain evidence="2">Teg-2019</strain>
        <tissue evidence="2">Adductor muscle</tissue>
    </source>
</reference>
<feature type="non-terminal residue" evidence="2">
    <location>
        <position position="1"/>
    </location>
</feature>
<gene>
    <name evidence="2" type="ORF">KUTeg_001265</name>
</gene>
<accession>A0ABQ9FV79</accession>
<dbReference type="EMBL" id="JARBDR010000135">
    <property type="protein sequence ID" value="KAJ8321140.1"/>
    <property type="molecule type" value="Genomic_DNA"/>
</dbReference>
<evidence type="ECO:0000313" key="2">
    <source>
        <dbReference type="EMBL" id="KAJ8321140.1"/>
    </source>
</evidence>
<protein>
    <submittedName>
        <fullName evidence="2">Uncharacterized protein</fullName>
    </submittedName>
</protein>
<evidence type="ECO:0000313" key="3">
    <source>
        <dbReference type="Proteomes" id="UP001217089"/>
    </source>
</evidence>